<evidence type="ECO:0000313" key="1">
    <source>
        <dbReference type="EMBL" id="QIS07237.1"/>
    </source>
</evidence>
<sequence length="134" mass="14925">MTPAHAVATDCDAPDAPAICATPSKGGQLHQAGSVLSLPRAAVRTLAMTMVPPHHFWAFDNIITRESAWNVFARNPESGAYGLGQALPPEKMGTHGPDWQFNPVTQIRWTYDYMNKRYGSPIAAWDFWQANHWY</sequence>
<dbReference type="InterPro" id="IPR023346">
    <property type="entry name" value="Lysozyme-like_dom_sf"/>
</dbReference>
<gene>
    <name evidence="1" type="ORF">F5X71_07070</name>
</gene>
<dbReference type="AlphaFoldDB" id="A0A6G9Y2C4"/>
<protein>
    <submittedName>
        <fullName evidence="1">Lytic transglycosylase domain-containing protein</fullName>
    </submittedName>
</protein>
<dbReference type="Gene3D" id="1.10.530.10">
    <property type="match status" value="1"/>
</dbReference>
<dbReference type="EMBL" id="CP046171">
    <property type="protein sequence ID" value="QIS07237.1"/>
    <property type="molecule type" value="Genomic_DNA"/>
</dbReference>
<organism evidence="1 2">
    <name type="scientific">Nocardia brasiliensis</name>
    <dbReference type="NCBI Taxonomy" id="37326"/>
    <lineage>
        <taxon>Bacteria</taxon>
        <taxon>Bacillati</taxon>
        <taxon>Actinomycetota</taxon>
        <taxon>Actinomycetes</taxon>
        <taxon>Mycobacteriales</taxon>
        <taxon>Nocardiaceae</taxon>
        <taxon>Nocardia</taxon>
    </lineage>
</organism>
<dbReference type="SUPFAM" id="SSF53955">
    <property type="entry name" value="Lysozyme-like"/>
    <property type="match status" value="1"/>
</dbReference>
<name>A0A6G9Y2C4_NOCBR</name>
<accession>A0A6G9Y2C4</accession>
<evidence type="ECO:0000313" key="2">
    <source>
        <dbReference type="Proteomes" id="UP000501705"/>
    </source>
</evidence>
<reference evidence="1 2" key="1">
    <citation type="journal article" date="2019" name="ACS Chem. Biol.">
        <title>Identification and Mobilization of a Cryptic Antibiotic Biosynthesis Gene Locus from a Human-Pathogenic Nocardia Isolate.</title>
        <authorList>
            <person name="Herisse M."/>
            <person name="Ishida K."/>
            <person name="Porter J.L."/>
            <person name="Howden B."/>
            <person name="Hertweck C."/>
            <person name="Stinear T.P."/>
            <person name="Pidot S.J."/>
        </authorList>
    </citation>
    <scope>NUCLEOTIDE SEQUENCE [LARGE SCALE GENOMIC DNA]</scope>
    <source>
        <strain evidence="1 2">AUSMDU00024985</strain>
    </source>
</reference>
<dbReference type="Proteomes" id="UP000501705">
    <property type="component" value="Chromosome"/>
</dbReference>
<proteinExistence type="predicted"/>